<dbReference type="PANTHER" id="PTHR46741:SF1">
    <property type="entry name" value="DUF1666 FAMILY PROTEIN"/>
    <property type="match status" value="1"/>
</dbReference>
<reference evidence="2" key="1">
    <citation type="journal article" date="2020" name="Nat. Commun.">
        <title>Genome sequence of the cluster root forming white lupin.</title>
        <authorList>
            <person name="Hufnagel B."/>
            <person name="Marques A."/>
            <person name="Soriano A."/>
            <person name="Marques L."/>
            <person name="Divol F."/>
            <person name="Doumas P."/>
            <person name="Sallet E."/>
            <person name="Mancinotti D."/>
            <person name="Carrere S."/>
            <person name="Marande W."/>
            <person name="Arribat S."/>
            <person name="Keller J."/>
            <person name="Huneau C."/>
            <person name="Blein T."/>
            <person name="Aime D."/>
            <person name="Laguerre M."/>
            <person name="Taylor J."/>
            <person name="Schubert V."/>
            <person name="Nelson M."/>
            <person name="Geu-Flores F."/>
            <person name="Crespi M."/>
            <person name="Gallardo-Guerrero K."/>
            <person name="Delaux P.-M."/>
            <person name="Salse J."/>
            <person name="Berges H."/>
            <person name="Guyot R."/>
            <person name="Gouzy J."/>
            <person name="Peret B."/>
        </authorList>
    </citation>
    <scope>NUCLEOTIDE SEQUENCE [LARGE SCALE GENOMIC DNA]</scope>
    <source>
        <strain evidence="2">cv. Amiga</strain>
    </source>
</reference>
<dbReference type="PANTHER" id="PTHR46741">
    <property type="entry name" value="OS09G0413600 PROTEIN"/>
    <property type="match status" value="1"/>
</dbReference>
<sequence length="747" mass="87529">MGAKNLVMLKAHIESINIWFMSDLVIGNVPWVLVSLQVFFLNYVLYSFGFILRYIFSFQVENKSDRNGFQNSEINGLAEELTNLLFCEDFPMEYQEMERETECSVSKEKNSNTYHYGKESDADKEGFKKIDKTITEYSVLVENFTDFHEDVREVDENETEYSFSMEFDSNIHQDYEKKVEFLEEETKGHVVIDTYPAITTSKCKFLLGKDISDFIEEPTTLTFSFLEFYKGSNVPSVSDNAFSITEKNSIKELSEGLVAEEEKEYVQEQRSFNSSPFSFGSETEVFSESDSDSESSNSSCEGIDYTSARVIKEGREEEETQFSSDIKVSYGEEACIDSLVRTDETLPENKFNEKDCTEDDDDDDGYEWEDDEAMEQVKLELRNARQGGLATIIEEEEEKEEKEAIKVVEPLKPLKIEEKVEYKDHIVEIQKVYKCYAQKMRKLDILNYQTMHAIGLLQLKDPPKIILMPKSTVQSGKPIISQNLWPRKAPKQISDPMLKFVQELHRDLELVYVGQVCNSWEILCWQHKKSQELKQFDSQWPHRYNLVADEFQLFQVLMQRFIENEPFQGPRIQNYAKNRGFIRNLIQVPSIKDNTMKDKKTTKWGSDKDAIESGRLEEIINESMRVFWEFVRADKVSHEIRSDVKDQEILDLVMEIRTQLHKKERKLKEIVRGENCIVKRFQKHHEDQILLDHKHLLAQVGLKLISRVVNMKNLRKDQLIWCTEKLNRIKFFGRKIEVETSFLFFPC</sequence>
<dbReference type="Pfam" id="PF07891">
    <property type="entry name" value="DUF1666"/>
    <property type="match status" value="1"/>
</dbReference>
<organism evidence="1 2">
    <name type="scientific">Lupinus albus</name>
    <name type="common">White lupine</name>
    <name type="synonym">Lupinus termis</name>
    <dbReference type="NCBI Taxonomy" id="3870"/>
    <lineage>
        <taxon>Eukaryota</taxon>
        <taxon>Viridiplantae</taxon>
        <taxon>Streptophyta</taxon>
        <taxon>Embryophyta</taxon>
        <taxon>Tracheophyta</taxon>
        <taxon>Spermatophyta</taxon>
        <taxon>Magnoliopsida</taxon>
        <taxon>eudicotyledons</taxon>
        <taxon>Gunneridae</taxon>
        <taxon>Pentapetalae</taxon>
        <taxon>rosids</taxon>
        <taxon>fabids</taxon>
        <taxon>Fabales</taxon>
        <taxon>Fabaceae</taxon>
        <taxon>Papilionoideae</taxon>
        <taxon>50 kb inversion clade</taxon>
        <taxon>genistoids sensu lato</taxon>
        <taxon>core genistoids</taxon>
        <taxon>Genisteae</taxon>
        <taxon>Lupinus</taxon>
    </lineage>
</organism>
<keyword evidence="1" id="KW-0689">Ribosomal protein</keyword>
<dbReference type="Proteomes" id="UP000447434">
    <property type="component" value="Chromosome 9"/>
</dbReference>
<keyword evidence="1" id="KW-0687">Ribonucleoprotein</keyword>
<name>A0A6A4Q179_LUPAL</name>
<evidence type="ECO:0000313" key="2">
    <source>
        <dbReference type="Proteomes" id="UP000447434"/>
    </source>
</evidence>
<dbReference type="GO" id="GO:0005840">
    <property type="term" value="C:ribosome"/>
    <property type="evidence" value="ECO:0007669"/>
    <property type="project" value="UniProtKB-KW"/>
</dbReference>
<keyword evidence="2" id="KW-1185">Reference proteome</keyword>
<protein>
    <submittedName>
        <fullName evidence="1">Putative ribosomal protein L34Ae</fullName>
    </submittedName>
</protein>
<dbReference type="OrthoDB" id="772197at2759"/>
<comment type="caution">
    <text evidence="1">The sequence shown here is derived from an EMBL/GenBank/DDBJ whole genome shotgun (WGS) entry which is preliminary data.</text>
</comment>
<dbReference type="EMBL" id="WOCE01000009">
    <property type="protein sequence ID" value="KAE9607369.1"/>
    <property type="molecule type" value="Genomic_DNA"/>
</dbReference>
<dbReference type="InterPro" id="IPR012870">
    <property type="entry name" value="DUF1666"/>
</dbReference>
<accession>A0A6A4Q179</accession>
<dbReference type="AlphaFoldDB" id="A0A6A4Q179"/>
<evidence type="ECO:0000313" key="1">
    <source>
        <dbReference type="EMBL" id="KAE9607369.1"/>
    </source>
</evidence>
<proteinExistence type="predicted"/>
<gene>
    <name evidence="1" type="ORF">Lalb_Chr09g0329281</name>
</gene>